<reference evidence="9 10" key="1">
    <citation type="journal article" date="2015" name="Sci. Rep.">
        <title>The power of single molecule real-time sequencing technology in the de novo assembly of a eukaryotic genome.</title>
        <authorList>
            <person name="Sakai H."/>
            <person name="Naito K."/>
            <person name="Ogiso-Tanaka E."/>
            <person name="Takahashi Y."/>
            <person name="Iseki K."/>
            <person name="Muto C."/>
            <person name="Satou K."/>
            <person name="Teruya K."/>
            <person name="Shiroma A."/>
            <person name="Shimoji M."/>
            <person name="Hirano T."/>
            <person name="Itoh T."/>
            <person name="Kaga A."/>
            <person name="Tomooka N."/>
        </authorList>
    </citation>
    <scope>NUCLEOTIDE SEQUENCE [LARGE SCALE GENOMIC DNA]</scope>
    <source>
        <strain evidence="10">cv. Shumari</strain>
    </source>
</reference>
<dbReference type="GO" id="GO:0016020">
    <property type="term" value="C:membrane"/>
    <property type="evidence" value="ECO:0007669"/>
    <property type="project" value="UniProtKB-SubCell"/>
</dbReference>
<evidence type="ECO:0000256" key="6">
    <source>
        <dbReference type="ARBA" id="ARBA00023136"/>
    </source>
</evidence>
<dbReference type="PROSITE" id="PS50939">
    <property type="entry name" value="CYTOCHROME_B561"/>
    <property type="match status" value="1"/>
</dbReference>
<evidence type="ECO:0000256" key="7">
    <source>
        <dbReference type="SAM" id="Phobius"/>
    </source>
</evidence>
<proteinExistence type="predicted"/>
<gene>
    <name evidence="9" type="primary">Vigan.01G163000</name>
    <name evidence="9" type="ORF">VIGAN_01163000</name>
</gene>
<evidence type="ECO:0000256" key="2">
    <source>
        <dbReference type="ARBA" id="ARBA00022448"/>
    </source>
</evidence>
<evidence type="ECO:0000256" key="4">
    <source>
        <dbReference type="ARBA" id="ARBA00022982"/>
    </source>
</evidence>
<keyword evidence="6 7" id="KW-0472">Membrane</keyword>
<keyword evidence="2" id="KW-0813">Transport</keyword>
<dbReference type="AlphaFoldDB" id="A0A0S3R0C0"/>
<evidence type="ECO:0000256" key="5">
    <source>
        <dbReference type="ARBA" id="ARBA00022989"/>
    </source>
</evidence>
<feature type="transmembrane region" description="Helical" evidence="7">
    <location>
        <begin position="70"/>
        <end position="87"/>
    </location>
</feature>
<dbReference type="PANTHER" id="PTHR23130:SF60">
    <property type="entry name" value="CYTOCHROME B561 AND DOMON DOMAIN-CONTAINING PROTEIN"/>
    <property type="match status" value="1"/>
</dbReference>
<dbReference type="InterPro" id="IPR006593">
    <property type="entry name" value="Cyt_b561/ferric_Rdtase_TM"/>
</dbReference>
<dbReference type="PANTHER" id="PTHR23130">
    <property type="entry name" value="CYTOCHROME B561 AND DOMON DOMAIN-CONTAINING PROTEIN"/>
    <property type="match status" value="1"/>
</dbReference>
<dbReference type="Gene3D" id="1.20.120.1770">
    <property type="match status" value="1"/>
</dbReference>
<dbReference type="CDD" id="cd08760">
    <property type="entry name" value="Cyt_b561_FRRS1_like"/>
    <property type="match status" value="1"/>
</dbReference>
<evidence type="ECO:0000256" key="1">
    <source>
        <dbReference type="ARBA" id="ARBA00004370"/>
    </source>
</evidence>
<comment type="subcellular location">
    <subcellularLocation>
        <location evidence="1">Membrane</location>
    </subcellularLocation>
</comment>
<dbReference type="SMART" id="SM00665">
    <property type="entry name" value="B561"/>
    <property type="match status" value="1"/>
</dbReference>
<dbReference type="EMBL" id="AP015034">
    <property type="protein sequence ID" value="BAT74044.1"/>
    <property type="molecule type" value="Genomic_DNA"/>
</dbReference>
<sequence length="186" mass="21063">MSAFNPSCPQKMKSSISVSKNCFSKTNHQNLICDRNTLSEYFIPLRNSITVPIVPTQLSPRVEYKLHRKLGIGVFCLGALQTLALLFRPNTRNKFRKYWKSYHHFVGYSRVVLGFVNVFQGFEVMGASRSYAKLTCCLGLSTLIGLCIALEVNSWVVFCRKSKEDKMRREGFIATSHKGTSSAIHN</sequence>
<dbReference type="Proteomes" id="UP000291084">
    <property type="component" value="Chromosome 1"/>
</dbReference>
<evidence type="ECO:0000313" key="9">
    <source>
        <dbReference type="EMBL" id="BAT74044.1"/>
    </source>
</evidence>
<name>A0A0S3R0C0_PHAAN</name>
<evidence type="ECO:0000313" key="10">
    <source>
        <dbReference type="Proteomes" id="UP000291084"/>
    </source>
</evidence>
<organism evidence="9 10">
    <name type="scientific">Vigna angularis var. angularis</name>
    <dbReference type="NCBI Taxonomy" id="157739"/>
    <lineage>
        <taxon>Eukaryota</taxon>
        <taxon>Viridiplantae</taxon>
        <taxon>Streptophyta</taxon>
        <taxon>Embryophyta</taxon>
        <taxon>Tracheophyta</taxon>
        <taxon>Spermatophyta</taxon>
        <taxon>Magnoliopsida</taxon>
        <taxon>eudicotyledons</taxon>
        <taxon>Gunneridae</taxon>
        <taxon>Pentapetalae</taxon>
        <taxon>rosids</taxon>
        <taxon>fabids</taxon>
        <taxon>Fabales</taxon>
        <taxon>Fabaceae</taxon>
        <taxon>Papilionoideae</taxon>
        <taxon>50 kb inversion clade</taxon>
        <taxon>NPAAA clade</taxon>
        <taxon>indigoferoid/millettioid clade</taxon>
        <taxon>Phaseoleae</taxon>
        <taxon>Vigna</taxon>
    </lineage>
</organism>
<keyword evidence="5 7" id="KW-1133">Transmembrane helix</keyword>
<accession>A0A0S3R0C0</accession>
<feature type="domain" description="Cytochrome b561" evidence="8">
    <location>
        <begin position="1"/>
        <end position="159"/>
    </location>
</feature>
<evidence type="ECO:0000259" key="8">
    <source>
        <dbReference type="PROSITE" id="PS50939"/>
    </source>
</evidence>
<feature type="transmembrane region" description="Helical" evidence="7">
    <location>
        <begin position="131"/>
        <end position="159"/>
    </location>
</feature>
<protein>
    <recommendedName>
        <fullName evidence="8">Cytochrome b561 domain-containing protein</fullName>
    </recommendedName>
</protein>
<feature type="transmembrane region" description="Helical" evidence="7">
    <location>
        <begin position="107"/>
        <end position="125"/>
    </location>
</feature>
<keyword evidence="4" id="KW-0249">Electron transport</keyword>
<evidence type="ECO:0000256" key="3">
    <source>
        <dbReference type="ARBA" id="ARBA00022692"/>
    </source>
</evidence>
<keyword evidence="3 7" id="KW-0812">Transmembrane</keyword>
<keyword evidence="10" id="KW-1185">Reference proteome</keyword>